<comment type="caution">
    <text evidence="5">The sequence shown here is derived from an EMBL/GenBank/DDBJ whole genome shotgun (WGS) entry which is preliminary data.</text>
</comment>
<dbReference type="PANTHER" id="PTHR30146">
    <property type="entry name" value="LACI-RELATED TRANSCRIPTIONAL REPRESSOR"/>
    <property type="match status" value="1"/>
</dbReference>
<evidence type="ECO:0000256" key="2">
    <source>
        <dbReference type="ARBA" id="ARBA00023125"/>
    </source>
</evidence>
<gene>
    <name evidence="5" type="ORF">EZ437_17565</name>
</gene>
<keyword evidence="6" id="KW-1185">Reference proteome</keyword>
<dbReference type="InterPro" id="IPR028082">
    <property type="entry name" value="Peripla_BP_I"/>
</dbReference>
<sequence length="338" mass="37579">MGNITIKMLAKQLNLSTAAVSKALRDSHEISPTTKQRVLDLAAILNYIPHPYAGSLREKKSRTIAVVIPEVADSFFSLALNGIEAVAIEKGYHALIYLTHENQEREREILKDLESGRVDGVIMSVAMKTNTFEHIRLLHQAVPLVFFDRVCEEINTAKITTNDYECGYLATKHLIEAGCKKIVLLSVSESLSISSRRMQGYKQALLDHQMDETLCRVIDYNEDLTMNYDLLIELLKSKDRPDGIVATVSKMTTEIYLACMERGLNIPNDIKVVCFSNDSNAPIFNPSLTTITQPAFEMGKLAATILFKALKRNSMVLSDESAVIPSDLLIRASTAGLL</sequence>
<dbReference type="GO" id="GO:0003700">
    <property type="term" value="F:DNA-binding transcription factor activity"/>
    <property type="evidence" value="ECO:0007669"/>
    <property type="project" value="TreeGrafter"/>
</dbReference>
<proteinExistence type="predicted"/>
<protein>
    <submittedName>
        <fullName evidence="5">LacI family transcriptional regulator</fullName>
    </submittedName>
</protein>
<dbReference type="CDD" id="cd06267">
    <property type="entry name" value="PBP1_LacI_sugar_binding-like"/>
    <property type="match status" value="1"/>
</dbReference>
<keyword evidence="1" id="KW-0805">Transcription regulation</keyword>
<dbReference type="EMBL" id="SJSL01000006">
    <property type="protein sequence ID" value="TCC98945.1"/>
    <property type="molecule type" value="Genomic_DNA"/>
</dbReference>
<reference evidence="5 6" key="1">
    <citation type="submission" date="2019-02" db="EMBL/GenBank/DDBJ databases">
        <title>Pedobacter sp. RP-1-14 sp. nov., isolated from Arctic soil.</title>
        <authorList>
            <person name="Dahal R.H."/>
        </authorList>
    </citation>
    <scope>NUCLEOTIDE SEQUENCE [LARGE SCALE GENOMIC DNA]</scope>
    <source>
        <strain evidence="5 6">RP-1-14</strain>
    </source>
</reference>
<keyword evidence="2" id="KW-0238">DNA-binding</keyword>
<organism evidence="5 6">
    <name type="scientific">Pedobacter psychroterrae</name>
    <dbReference type="NCBI Taxonomy" id="2530453"/>
    <lineage>
        <taxon>Bacteria</taxon>
        <taxon>Pseudomonadati</taxon>
        <taxon>Bacteroidota</taxon>
        <taxon>Sphingobacteriia</taxon>
        <taxon>Sphingobacteriales</taxon>
        <taxon>Sphingobacteriaceae</taxon>
        <taxon>Pedobacter</taxon>
    </lineage>
</organism>
<dbReference type="SUPFAM" id="SSF53822">
    <property type="entry name" value="Periplasmic binding protein-like I"/>
    <property type="match status" value="1"/>
</dbReference>
<feature type="domain" description="HTH lacI-type" evidence="4">
    <location>
        <begin position="4"/>
        <end position="58"/>
    </location>
</feature>
<evidence type="ECO:0000256" key="3">
    <source>
        <dbReference type="ARBA" id="ARBA00023163"/>
    </source>
</evidence>
<dbReference type="GO" id="GO:0000976">
    <property type="term" value="F:transcription cis-regulatory region binding"/>
    <property type="evidence" value="ECO:0007669"/>
    <property type="project" value="TreeGrafter"/>
</dbReference>
<dbReference type="SUPFAM" id="SSF47413">
    <property type="entry name" value="lambda repressor-like DNA-binding domains"/>
    <property type="match status" value="1"/>
</dbReference>
<dbReference type="OrthoDB" id="9803256at2"/>
<dbReference type="RefSeq" id="WP_131597376.1">
    <property type="nucleotide sequence ID" value="NZ_SJSL01000006.1"/>
</dbReference>
<dbReference type="Gene3D" id="1.10.260.40">
    <property type="entry name" value="lambda repressor-like DNA-binding domains"/>
    <property type="match status" value="1"/>
</dbReference>
<name>A0A4R0NEZ6_9SPHI</name>
<dbReference type="InterPro" id="IPR010982">
    <property type="entry name" value="Lambda_DNA-bd_dom_sf"/>
</dbReference>
<evidence type="ECO:0000313" key="6">
    <source>
        <dbReference type="Proteomes" id="UP000293347"/>
    </source>
</evidence>
<dbReference type="PANTHER" id="PTHR30146:SF109">
    <property type="entry name" value="HTH-TYPE TRANSCRIPTIONAL REGULATOR GALS"/>
    <property type="match status" value="1"/>
</dbReference>
<dbReference type="SMART" id="SM00354">
    <property type="entry name" value="HTH_LACI"/>
    <property type="match status" value="1"/>
</dbReference>
<dbReference type="InterPro" id="IPR046335">
    <property type="entry name" value="LacI/GalR-like_sensor"/>
</dbReference>
<dbReference type="InterPro" id="IPR000843">
    <property type="entry name" value="HTH_LacI"/>
</dbReference>
<dbReference type="Pfam" id="PF13377">
    <property type="entry name" value="Peripla_BP_3"/>
    <property type="match status" value="1"/>
</dbReference>
<accession>A0A4R0NEZ6</accession>
<dbReference type="Gene3D" id="3.40.50.2300">
    <property type="match status" value="2"/>
</dbReference>
<dbReference type="Proteomes" id="UP000293347">
    <property type="component" value="Unassembled WGS sequence"/>
</dbReference>
<dbReference type="CDD" id="cd01392">
    <property type="entry name" value="HTH_LacI"/>
    <property type="match status" value="1"/>
</dbReference>
<evidence type="ECO:0000259" key="4">
    <source>
        <dbReference type="PROSITE" id="PS50932"/>
    </source>
</evidence>
<evidence type="ECO:0000256" key="1">
    <source>
        <dbReference type="ARBA" id="ARBA00023015"/>
    </source>
</evidence>
<keyword evidence="3" id="KW-0804">Transcription</keyword>
<evidence type="ECO:0000313" key="5">
    <source>
        <dbReference type="EMBL" id="TCC98945.1"/>
    </source>
</evidence>
<dbReference type="PROSITE" id="PS50932">
    <property type="entry name" value="HTH_LACI_2"/>
    <property type="match status" value="1"/>
</dbReference>
<dbReference type="AlphaFoldDB" id="A0A4R0NEZ6"/>